<dbReference type="AlphaFoldDB" id="X1JKG0"/>
<evidence type="ECO:0000313" key="1">
    <source>
        <dbReference type="EMBL" id="GAH94542.1"/>
    </source>
</evidence>
<sequence length="39" mass="4566">NTREPTEAETAQFFWKPPRDLAAELDDHQQRLLALEKEA</sequence>
<dbReference type="EMBL" id="BARV01002650">
    <property type="protein sequence ID" value="GAH94542.1"/>
    <property type="molecule type" value="Genomic_DNA"/>
</dbReference>
<feature type="non-terminal residue" evidence="1">
    <location>
        <position position="1"/>
    </location>
</feature>
<name>X1JKG0_9ZZZZ</name>
<comment type="caution">
    <text evidence="1">The sequence shown here is derived from an EMBL/GenBank/DDBJ whole genome shotgun (WGS) entry which is preliminary data.</text>
</comment>
<accession>X1JKG0</accession>
<reference evidence="1" key="1">
    <citation type="journal article" date="2014" name="Front. Microbiol.">
        <title>High frequency of phylogenetically diverse reductive dehalogenase-homologous genes in deep subseafloor sedimentary metagenomes.</title>
        <authorList>
            <person name="Kawai M."/>
            <person name="Futagami T."/>
            <person name="Toyoda A."/>
            <person name="Takaki Y."/>
            <person name="Nishi S."/>
            <person name="Hori S."/>
            <person name="Arai W."/>
            <person name="Tsubouchi T."/>
            <person name="Morono Y."/>
            <person name="Uchiyama I."/>
            <person name="Ito T."/>
            <person name="Fujiyama A."/>
            <person name="Inagaki F."/>
            <person name="Takami H."/>
        </authorList>
    </citation>
    <scope>NUCLEOTIDE SEQUENCE</scope>
    <source>
        <strain evidence="1">Expedition CK06-06</strain>
    </source>
</reference>
<gene>
    <name evidence="1" type="ORF">S06H3_06733</name>
</gene>
<proteinExistence type="predicted"/>
<organism evidence="1">
    <name type="scientific">marine sediment metagenome</name>
    <dbReference type="NCBI Taxonomy" id="412755"/>
    <lineage>
        <taxon>unclassified sequences</taxon>
        <taxon>metagenomes</taxon>
        <taxon>ecological metagenomes</taxon>
    </lineage>
</organism>
<protein>
    <submittedName>
        <fullName evidence="1">Uncharacterized protein</fullName>
    </submittedName>
</protein>